<keyword evidence="4 6" id="KW-1133">Transmembrane helix</keyword>
<evidence type="ECO:0000256" key="4">
    <source>
        <dbReference type="ARBA" id="ARBA00022989"/>
    </source>
</evidence>
<dbReference type="EMBL" id="AP026563">
    <property type="protein sequence ID" value="BDP44561.1"/>
    <property type="molecule type" value="Genomic_DNA"/>
</dbReference>
<dbReference type="PRINTS" id="PR00758">
    <property type="entry name" value="ARSENICPUMP"/>
</dbReference>
<keyword evidence="8" id="KW-1185">Reference proteome</keyword>
<evidence type="ECO:0000256" key="3">
    <source>
        <dbReference type="ARBA" id="ARBA00022692"/>
    </source>
</evidence>
<evidence type="ECO:0000256" key="1">
    <source>
        <dbReference type="ARBA" id="ARBA00004651"/>
    </source>
</evidence>
<protein>
    <recommendedName>
        <fullName evidence="9">Arsenical pump membrane protein</fullName>
    </recommendedName>
</protein>
<keyword evidence="5 6" id="KW-0472">Membrane</keyword>
<dbReference type="RefSeq" id="WP_344870083.1">
    <property type="nucleotide sequence ID" value="NZ_BAABDW010000016.1"/>
</dbReference>
<gene>
    <name evidence="7" type="ORF">DAETH_45300</name>
</gene>
<dbReference type="PANTHER" id="PTHR43302:SF5">
    <property type="entry name" value="TRANSPORTER ARSB-RELATED"/>
    <property type="match status" value="1"/>
</dbReference>
<reference evidence="7" key="1">
    <citation type="submission" date="2022-07" db="EMBL/GenBank/DDBJ databases">
        <title>Complete Genome Sequence of the Radioresistant Bacterium Deinococcus aetherius ST0316, Isolated from the Air Dust collected in Lower Stratosphere above Japan.</title>
        <authorList>
            <person name="Satoh K."/>
            <person name="Hagiwara K."/>
            <person name="Katsumata K."/>
            <person name="Kubo A."/>
            <person name="Yokobori S."/>
            <person name="Yamagishi A."/>
            <person name="Oono Y."/>
            <person name="Narumi I."/>
        </authorList>
    </citation>
    <scope>NUCLEOTIDE SEQUENCE</scope>
    <source>
        <strain evidence="7">ST0316</strain>
        <plasmid evidence="7">pDAETH-3</plasmid>
    </source>
</reference>
<evidence type="ECO:0008006" key="9">
    <source>
        <dbReference type="Google" id="ProtNLM"/>
    </source>
</evidence>
<feature type="transmembrane region" description="Helical" evidence="6">
    <location>
        <begin position="64"/>
        <end position="92"/>
    </location>
</feature>
<feature type="transmembrane region" description="Helical" evidence="6">
    <location>
        <begin position="26"/>
        <end position="52"/>
    </location>
</feature>
<dbReference type="Proteomes" id="UP001064971">
    <property type="component" value="Plasmid pDAETH-3"/>
</dbReference>
<keyword evidence="2" id="KW-1003">Cell membrane</keyword>
<evidence type="ECO:0000313" key="8">
    <source>
        <dbReference type="Proteomes" id="UP001064971"/>
    </source>
</evidence>
<keyword evidence="3 6" id="KW-0812">Transmembrane</keyword>
<evidence type="ECO:0000256" key="6">
    <source>
        <dbReference type="SAM" id="Phobius"/>
    </source>
</evidence>
<feature type="transmembrane region" description="Helical" evidence="6">
    <location>
        <begin position="104"/>
        <end position="134"/>
    </location>
</feature>
<dbReference type="PANTHER" id="PTHR43302">
    <property type="entry name" value="TRANSPORTER ARSB-RELATED"/>
    <property type="match status" value="1"/>
</dbReference>
<proteinExistence type="predicted"/>
<accession>A0ABN6RRN4</accession>
<dbReference type="Pfam" id="PF02040">
    <property type="entry name" value="ArsB"/>
    <property type="match status" value="1"/>
</dbReference>
<evidence type="ECO:0000256" key="5">
    <source>
        <dbReference type="ARBA" id="ARBA00023136"/>
    </source>
</evidence>
<sequence>MALWLVAARSRQVSSRAVLGHAPWDVVVFALSMYLVVYGLRGAGFTAGYGALVADAARHGTLSGVLAAGGSVAALSAFMNNLPAVLFALLGVQGATLSPHVRQGLAYALIVGADIGLKLTPIGTLATVLWLYLLGRRGVKVSWGEYFRAGLILTPPVLLAALLALAVILR</sequence>
<dbReference type="InterPro" id="IPR000802">
    <property type="entry name" value="Arsenical_pump_ArsB"/>
</dbReference>
<feature type="transmembrane region" description="Helical" evidence="6">
    <location>
        <begin position="146"/>
        <end position="169"/>
    </location>
</feature>
<organism evidence="7 8">
    <name type="scientific">Deinococcus aetherius</name>
    <dbReference type="NCBI Taxonomy" id="200252"/>
    <lineage>
        <taxon>Bacteria</taxon>
        <taxon>Thermotogati</taxon>
        <taxon>Deinococcota</taxon>
        <taxon>Deinococci</taxon>
        <taxon>Deinococcales</taxon>
        <taxon>Deinococcaceae</taxon>
        <taxon>Deinococcus</taxon>
    </lineage>
</organism>
<evidence type="ECO:0000313" key="7">
    <source>
        <dbReference type="EMBL" id="BDP44561.1"/>
    </source>
</evidence>
<keyword evidence="7" id="KW-0614">Plasmid</keyword>
<evidence type="ECO:0000256" key="2">
    <source>
        <dbReference type="ARBA" id="ARBA00022475"/>
    </source>
</evidence>
<geneLocation type="plasmid" evidence="7 8">
    <name>pDAETH-3</name>
</geneLocation>
<comment type="subcellular location">
    <subcellularLocation>
        <location evidence="1">Cell membrane</location>
        <topology evidence="1">Multi-pass membrane protein</topology>
    </subcellularLocation>
</comment>
<name>A0ABN6RRN4_9DEIO</name>